<reference evidence="3" key="1">
    <citation type="submission" date="2017-01" db="EMBL/GenBank/DDBJ databases">
        <authorList>
            <person name="Varghese N."/>
            <person name="Submissions S."/>
        </authorList>
    </citation>
    <scope>NUCLEOTIDE SEQUENCE [LARGE SCALE GENOMIC DNA]</scope>
    <source>
        <strain evidence="3">type strain: HArc-</strain>
    </source>
</reference>
<keyword evidence="1" id="KW-0812">Transmembrane</keyword>
<proteinExistence type="predicted"/>
<keyword evidence="3" id="KW-1185">Reference proteome</keyword>
<dbReference type="STRING" id="308853.SAMN05421752_109176"/>
<dbReference type="GO" id="GO:0016787">
    <property type="term" value="F:hydrolase activity"/>
    <property type="evidence" value="ECO:0007669"/>
    <property type="project" value="UniProtKB-KW"/>
</dbReference>
<evidence type="ECO:0000313" key="2">
    <source>
        <dbReference type="EMBL" id="SIS07029.1"/>
    </source>
</evidence>
<organism evidence="2 3">
    <name type="scientific">Natronorubrum thiooxidans</name>
    <dbReference type="NCBI Taxonomy" id="308853"/>
    <lineage>
        <taxon>Archaea</taxon>
        <taxon>Methanobacteriati</taxon>
        <taxon>Methanobacteriota</taxon>
        <taxon>Stenosarchaea group</taxon>
        <taxon>Halobacteria</taxon>
        <taxon>Halobacteriales</taxon>
        <taxon>Natrialbaceae</taxon>
        <taxon>Natronorubrum</taxon>
    </lineage>
</organism>
<evidence type="ECO:0000256" key="1">
    <source>
        <dbReference type="SAM" id="Phobius"/>
    </source>
</evidence>
<dbReference type="RefSeq" id="WP_076609732.1">
    <property type="nucleotide sequence ID" value="NZ_FTNR01000009.1"/>
</dbReference>
<feature type="transmembrane region" description="Helical" evidence="1">
    <location>
        <begin position="87"/>
        <end position="108"/>
    </location>
</feature>
<dbReference type="EMBL" id="FTNR01000009">
    <property type="protein sequence ID" value="SIS07029.1"/>
    <property type="molecule type" value="Genomic_DNA"/>
</dbReference>
<keyword evidence="1" id="KW-1133">Transmembrane helix</keyword>
<sequence>MWPLGHVAVAYLCYTIATRARFDAPPAGVPALVLVFGSQFPDLVDKPLAWYLGVIPTGRTLAHSLLVLVPLTLAVLALSSHYNRSEYGIAFAIGALSHVLVDALPALWGPNESATHLLWPVVPVEEYEQGAPSILALFQESLGQPFFLAEFVFAAVALVCWHRHGYPGLKPIRTVFDRVWPTLG</sequence>
<accession>A0A1N7G336</accession>
<keyword evidence="1" id="KW-0472">Membrane</keyword>
<name>A0A1N7G336_9EURY</name>
<dbReference type="Pfam" id="PF04307">
    <property type="entry name" value="YdjM"/>
    <property type="match status" value="1"/>
</dbReference>
<dbReference type="AlphaFoldDB" id="A0A1N7G336"/>
<feature type="transmembrane region" description="Helical" evidence="1">
    <location>
        <begin position="142"/>
        <end position="161"/>
    </location>
</feature>
<feature type="transmembrane region" description="Helical" evidence="1">
    <location>
        <begin position="61"/>
        <end position="80"/>
    </location>
</feature>
<dbReference type="OrthoDB" id="200338at2157"/>
<keyword evidence="2" id="KW-0378">Hydrolase</keyword>
<evidence type="ECO:0000313" key="3">
    <source>
        <dbReference type="Proteomes" id="UP000185936"/>
    </source>
</evidence>
<protein>
    <submittedName>
        <fullName evidence="2">LexA-binding, inner membrane-associated putative hydrolase</fullName>
    </submittedName>
</protein>
<dbReference type="Proteomes" id="UP000185936">
    <property type="component" value="Unassembled WGS sequence"/>
</dbReference>
<gene>
    <name evidence="2" type="ORF">SAMN05421752_109176</name>
</gene>
<dbReference type="InterPro" id="IPR007404">
    <property type="entry name" value="YdjM-like"/>
</dbReference>